<dbReference type="KEGG" id="simp:C6571_06730"/>
<reference evidence="8 9" key="1">
    <citation type="submission" date="2018-03" db="EMBL/GenBank/DDBJ databases">
        <title>Genome sequencing of Simplicispira sp.</title>
        <authorList>
            <person name="Kim S.-J."/>
            <person name="Heo J."/>
            <person name="Kwon S.-W."/>
        </authorList>
    </citation>
    <scope>NUCLEOTIDE SEQUENCE [LARGE SCALE GENOMIC DNA]</scope>
    <source>
        <strain evidence="8 9">SC1-8</strain>
    </source>
</reference>
<keyword evidence="9" id="KW-1185">Reference proteome</keyword>
<evidence type="ECO:0000256" key="3">
    <source>
        <dbReference type="ARBA" id="ARBA00022475"/>
    </source>
</evidence>
<feature type="transmembrane region" description="Helical" evidence="7">
    <location>
        <begin position="301"/>
        <end position="323"/>
    </location>
</feature>
<dbReference type="InterPro" id="IPR005524">
    <property type="entry name" value="DUF318"/>
</dbReference>
<name>A0A2S0MZ95_9BURK</name>
<evidence type="ECO:0000313" key="8">
    <source>
        <dbReference type="EMBL" id="AVO41021.1"/>
    </source>
</evidence>
<organism evidence="8 9">
    <name type="scientific">Simplicispira suum</name>
    <dbReference type="NCBI Taxonomy" id="2109915"/>
    <lineage>
        <taxon>Bacteria</taxon>
        <taxon>Pseudomonadati</taxon>
        <taxon>Pseudomonadota</taxon>
        <taxon>Betaproteobacteria</taxon>
        <taxon>Burkholderiales</taxon>
        <taxon>Comamonadaceae</taxon>
        <taxon>Simplicispira</taxon>
    </lineage>
</organism>
<evidence type="ECO:0000256" key="5">
    <source>
        <dbReference type="ARBA" id="ARBA00022989"/>
    </source>
</evidence>
<comment type="similarity">
    <text evidence="2">Belongs to the UPF0718 family.</text>
</comment>
<feature type="transmembrane region" description="Helical" evidence="7">
    <location>
        <begin position="259"/>
        <end position="280"/>
    </location>
</feature>
<proteinExistence type="inferred from homology"/>
<feature type="transmembrane region" description="Helical" evidence="7">
    <location>
        <begin position="231"/>
        <end position="253"/>
    </location>
</feature>
<gene>
    <name evidence="8" type="ORF">C6571_06730</name>
</gene>
<feature type="transmembrane region" description="Helical" evidence="7">
    <location>
        <begin position="52"/>
        <end position="77"/>
    </location>
</feature>
<evidence type="ECO:0000256" key="7">
    <source>
        <dbReference type="SAM" id="Phobius"/>
    </source>
</evidence>
<evidence type="ECO:0000313" key="9">
    <source>
        <dbReference type="Proteomes" id="UP000239326"/>
    </source>
</evidence>
<accession>A0A2S0MZ95</accession>
<dbReference type="PANTHER" id="PTHR34184">
    <property type="entry name" value="UPF0718 PROTEIN YCGR"/>
    <property type="match status" value="1"/>
</dbReference>
<dbReference type="Pfam" id="PF03773">
    <property type="entry name" value="ArsP_1"/>
    <property type="match status" value="1"/>
</dbReference>
<dbReference type="PANTHER" id="PTHR34184:SF4">
    <property type="entry name" value="UPF0718 PROTEIN YCGR"/>
    <property type="match status" value="1"/>
</dbReference>
<keyword evidence="4 7" id="KW-0812">Transmembrane</keyword>
<feature type="transmembrane region" description="Helical" evidence="7">
    <location>
        <begin position="329"/>
        <end position="351"/>
    </location>
</feature>
<evidence type="ECO:0000256" key="4">
    <source>
        <dbReference type="ARBA" id="ARBA00022692"/>
    </source>
</evidence>
<keyword evidence="6 7" id="KW-0472">Membrane</keyword>
<keyword evidence="5 7" id="KW-1133">Transmembrane helix</keyword>
<evidence type="ECO:0000256" key="1">
    <source>
        <dbReference type="ARBA" id="ARBA00004651"/>
    </source>
</evidence>
<comment type="subcellular location">
    <subcellularLocation>
        <location evidence="1">Cell membrane</location>
        <topology evidence="1">Multi-pass membrane protein</topology>
    </subcellularLocation>
</comment>
<sequence length="353" mass="36539">MNTSNIEKRLEPSWLTSGAIAAWRRERVWLLSLTILAALFVWIPAQGMATAIFTLGNVAGIAPYLLLSIGLAAYAGATGADSLIARAFTGSPAKMIVLAALAGSLSPFCSCGVIPLIAALLTMGVPLSAVMAFWLASPIMDPSMFVLTAGVLGTEFAVAKTLAAIGIGMLGGAVTYAMMRAGRLSDPLRPGIGNGGCGGAKVRVPKEVVWRFWTEGPRLQKFGREALKTTLFLVKWLTLAFILESLMLAYMPASWVGSAVGGTGMGSIAIATLVGIPAYLNGYAAMPLVAGLMSQGMDGGAGMAFLVGGGVTSLPAAVAVFALVKRPVFALYMGLSLSGAFLAGVLFQLWLQI</sequence>
<dbReference type="OrthoDB" id="9777774at2"/>
<keyword evidence="3" id="KW-1003">Cell membrane</keyword>
<feature type="transmembrane region" description="Helical" evidence="7">
    <location>
        <begin position="28"/>
        <end position="45"/>
    </location>
</feature>
<dbReference type="Proteomes" id="UP000239326">
    <property type="component" value="Chromosome"/>
</dbReference>
<dbReference type="EMBL" id="CP027669">
    <property type="protein sequence ID" value="AVO41021.1"/>
    <property type="molecule type" value="Genomic_DNA"/>
</dbReference>
<feature type="transmembrane region" description="Helical" evidence="7">
    <location>
        <begin position="156"/>
        <end position="179"/>
    </location>
</feature>
<dbReference type="GO" id="GO:0005886">
    <property type="term" value="C:plasma membrane"/>
    <property type="evidence" value="ECO:0007669"/>
    <property type="project" value="UniProtKB-SubCell"/>
</dbReference>
<feature type="transmembrane region" description="Helical" evidence="7">
    <location>
        <begin position="113"/>
        <end position="136"/>
    </location>
</feature>
<dbReference type="AlphaFoldDB" id="A0A2S0MZ95"/>
<protein>
    <submittedName>
        <fullName evidence="8">Permease</fullName>
    </submittedName>
</protein>
<dbReference type="InterPro" id="IPR052923">
    <property type="entry name" value="UPF0718"/>
</dbReference>
<evidence type="ECO:0000256" key="2">
    <source>
        <dbReference type="ARBA" id="ARBA00006386"/>
    </source>
</evidence>
<evidence type="ECO:0000256" key="6">
    <source>
        <dbReference type="ARBA" id="ARBA00023136"/>
    </source>
</evidence>
<dbReference type="RefSeq" id="WP_106446007.1">
    <property type="nucleotide sequence ID" value="NZ_CP027669.1"/>
</dbReference>